<name>A0A2M7CJA0_9BACT</name>
<protein>
    <submittedName>
        <fullName evidence="2">Uncharacterized protein</fullName>
    </submittedName>
</protein>
<keyword evidence="1" id="KW-0472">Membrane</keyword>
<evidence type="ECO:0000313" key="3">
    <source>
        <dbReference type="Proteomes" id="UP000229966"/>
    </source>
</evidence>
<keyword evidence="1" id="KW-0812">Transmembrane</keyword>
<feature type="transmembrane region" description="Helical" evidence="1">
    <location>
        <begin position="12"/>
        <end position="31"/>
    </location>
</feature>
<proteinExistence type="predicted"/>
<accession>A0A2M7CJA0</accession>
<feature type="transmembrane region" description="Helical" evidence="1">
    <location>
        <begin position="115"/>
        <end position="135"/>
    </location>
</feature>
<evidence type="ECO:0000313" key="2">
    <source>
        <dbReference type="EMBL" id="PIV25694.1"/>
    </source>
</evidence>
<feature type="transmembrane region" description="Helical" evidence="1">
    <location>
        <begin position="141"/>
        <end position="157"/>
    </location>
</feature>
<gene>
    <name evidence="2" type="ORF">COS38_00285</name>
</gene>
<feature type="transmembrane region" description="Helical" evidence="1">
    <location>
        <begin position="61"/>
        <end position="79"/>
    </location>
</feature>
<sequence>MNLRIQQVKLEQIKYYIGGAILVFGIVAFNLTEGSRLIKILIGLLTLSAIYLFIKKNRELILIVTSFLAGAGIYGILDAGMVDELPATIIFLFCFLVLFYLFTTLSEKDSKVNMYFGLLAFLSTELFVVLKYFPIDGKNKAILLTLLFWYFSQIYFYQSKKGLKPMIVINLTLAFAIIFAVIVNTLPFIGR</sequence>
<reference evidence="3" key="1">
    <citation type="submission" date="2017-09" db="EMBL/GenBank/DDBJ databases">
        <title>Depth-based differentiation of microbial function through sediment-hosted aquifers and enrichment of novel symbionts in the deep terrestrial subsurface.</title>
        <authorList>
            <person name="Probst A.J."/>
            <person name="Ladd B."/>
            <person name="Jarett J.K."/>
            <person name="Geller-Mcgrath D.E."/>
            <person name="Sieber C.M.K."/>
            <person name="Emerson J.B."/>
            <person name="Anantharaman K."/>
            <person name="Thomas B.C."/>
            <person name="Malmstrom R."/>
            <person name="Stieglmeier M."/>
            <person name="Klingl A."/>
            <person name="Woyke T."/>
            <person name="Ryan C.M."/>
            <person name="Banfield J.F."/>
        </authorList>
    </citation>
    <scope>NUCLEOTIDE SEQUENCE [LARGE SCALE GENOMIC DNA]</scope>
</reference>
<dbReference type="EMBL" id="PEUM01000009">
    <property type="protein sequence ID" value="PIV25694.1"/>
    <property type="molecule type" value="Genomic_DNA"/>
</dbReference>
<feature type="transmembrane region" description="Helical" evidence="1">
    <location>
        <begin position="169"/>
        <end position="189"/>
    </location>
</feature>
<organism evidence="2 3">
    <name type="scientific">Candidatus Berkelbacteria bacterium CG03_land_8_20_14_0_80_40_36</name>
    <dbReference type="NCBI Taxonomy" id="1974509"/>
    <lineage>
        <taxon>Bacteria</taxon>
        <taxon>Candidatus Berkelbacteria</taxon>
    </lineage>
</organism>
<feature type="transmembrane region" description="Helical" evidence="1">
    <location>
        <begin position="37"/>
        <end position="54"/>
    </location>
</feature>
<dbReference type="AlphaFoldDB" id="A0A2M7CJA0"/>
<keyword evidence="1" id="KW-1133">Transmembrane helix</keyword>
<evidence type="ECO:0000256" key="1">
    <source>
        <dbReference type="SAM" id="Phobius"/>
    </source>
</evidence>
<comment type="caution">
    <text evidence="2">The sequence shown here is derived from an EMBL/GenBank/DDBJ whole genome shotgun (WGS) entry which is preliminary data.</text>
</comment>
<feature type="transmembrane region" description="Helical" evidence="1">
    <location>
        <begin position="85"/>
        <end position="103"/>
    </location>
</feature>
<dbReference type="Proteomes" id="UP000229966">
    <property type="component" value="Unassembled WGS sequence"/>
</dbReference>